<evidence type="ECO:0000313" key="15">
    <source>
        <dbReference type="Proteomes" id="UP000009168"/>
    </source>
</evidence>
<dbReference type="Gene3D" id="3.30.200.20">
    <property type="entry name" value="Phosphorylase Kinase, domain 1"/>
    <property type="match status" value="1"/>
</dbReference>
<evidence type="ECO:0000256" key="9">
    <source>
        <dbReference type="ARBA" id="ARBA00051693"/>
    </source>
</evidence>
<dbReference type="GeneID" id="7840929"/>
<name>Q24C63_TETTS</name>
<evidence type="ECO:0000256" key="1">
    <source>
        <dbReference type="ARBA" id="ARBA00022679"/>
    </source>
</evidence>
<dbReference type="OrthoDB" id="10252354at2759"/>
<organism evidence="14 15">
    <name type="scientific">Tetrahymena thermophila (strain SB210)</name>
    <dbReference type="NCBI Taxonomy" id="312017"/>
    <lineage>
        <taxon>Eukaryota</taxon>
        <taxon>Sar</taxon>
        <taxon>Alveolata</taxon>
        <taxon>Ciliophora</taxon>
        <taxon>Intramacronucleata</taxon>
        <taxon>Oligohymenophorea</taxon>
        <taxon>Hymenostomatida</taxon>
        <taxon>Tetrahymenina</taxon>
        <taxon>Tetrahymenidae</taxon>
        <taxon>Tetrahymena</taxon>
    </lineage>
</organism>
<dbReference type="GO" id="GO:0004674">
    <property type="term" value="F:protein serine/threonine kinase activity"/>
    <property type="evidence" value="ECO:0007669"/>
    <property type="project" value="UniProtKB-KW"/>
</dbReference>
<comment type="catalytic activity">
    <reaction evidence="8">
        <text>L-threonyl-[protein] + ATP = O-phospho-L-threonyl-[protein] + ADP + H(+)</text>
        <dbReference type="Rhea" id="RHEA:46608"/>
        <dbReference type="Rhea" id="RHEA-COMP:11060"/>
        <dbReference type="Rhea" id="RHEA-COMP:11605"/>
        <dbReference type="ChEBI" id="CHEBI:15378"/>
        <dbReference type="ChEBI" id="CHEBI:30013"/>
        <dbReference type="ChEBI" id="CHEBI:30616"/>
        <dbReference type="ChEBI" id="CHEBI:61977"/>
        <dbReference type="ChEBI" id="CHEBI:456216"/>
        <dbReference type="EC" id="2.7.12.2"/>
    </reaction>
</comment>
<dbReference type="AlphaFoldDB" id="Q24C63"/>
<keyword evidence="3 14" id="KW-0418">Kinase</keyword>
<gene>
    <name evidence="14" type="ORF">TTHERM_00697080</name>
</gene>
<dbReference type="PANTHER" id="PTHR48013">
    <property type="entry name" value="DUAL SPECIFICITY MITOGEN-ACTIVATED PROTEIN KINASE KINASE 5-RELATED"/>
    <property type="match status" value="1"/>
</dbReference>
<feature type="coiled-coil region" evidence="12">
    <location>
        <begin position="61"/>
        <end position="113"/>
    </location>
</feature>
<evidence type="ECO:0000256" key="8">
    <source>
        <dbReference type="ARBA" id="ARBA00049299"/>
    </source>
</evidence>
<dbReference type="Proteomes" id="UP000009168">
    <property type="component" value="Unassembled WGS sequence"/>
</dbReference>
<comment type="catalytic activity">
    <reaction evidence="9">
        <text>L-tyrosyl-[protein] + ATP = O-phospho-L-tyrosyl-[protein] + ADP + H(+)</text>
        <dbReference type="Rhea" id="RHEA:10596"/>
        <dbReference type="Rhea" id="RHEA-COMP:10136"/>
        <dbReference type="Rhea" id="RHEA-COMP:20101"/>
        <dbReference type="ChEBI" id="CHEBI:15378"/>
        <dbReference type="ChEBI" id="CHEBI:30616"/>
        <dbReference type="ChEBI" id="CHEBI:46858"/>
        <dbReference type="ChEBI" id="CHEBI:61978"/>
        <dbReference type="ChEBI" id="CHEBI:456216"/>
        <dbReference type="EC" id="2.7.12.2"/>
    </reaction>
</comment>
<dbReference type="SMART" id="SM00220">
    <property type="entry name" value="S_TKc"/>
    <property type="match status" value="1"/>
</dbReference>
<evidence type="ECO:0000256" key="7">
    <source>
        <dbReference type="ARBA" id="ARBA00049014"/>
    </source>
</evidence>
<dbReference type="InterPro" id="IPR000719">
    <property type="entry name" value="Prot_kinase_dom"/>
</dbReference>
<dbReference type="CDD" id="cd06623">
    <property type="entry name" value="PKc_MAPKK_plant_like"/>
    <property type="match status" value="1"/>
</dbReference>
<dbReference type="RefSeq" id="XP_001025620.2">
    <property type="nucleotide sequence ID" value="XM_001025620.3"/>
</dbReference>
<keyword evidence="11" id="KW-0723">Serine/threonine-protein kinase</keyword>
<evidence type="ECO:0000256" key="12">
    <source>
        <dbReference type="SAM" id="Coils"/>
    </source>
</evidence>
<reference evidence="15" key="1">
    <citation type="journal article" date="2006" name="PLoS Biol.">
        <title>Macronuclear genome sequence of the ciliate Tetrahymena thermophila, a model eukaryote.</title>
        <authorList>
            <person name="Eisen J.A."/>
            <person name="Coyne R.S."/>
            <person name="Wu M."/>
            <person name="Wu D."/>
            <person name="Thiagarajan M."/>
            <person name="Wortman J.R."/>
            <person name="Badger J.H."/>
            <person name="Ren Q."/>
            <person name="Amedeo P."/>
            <person name="Jones K.M."/>
            <person name="Tallon L.J."/>
            <person name="Delcher A.L."/>
            <person name="Salzberg S.L."/>
            <person name="Silva J.C."/>
            <person name="Haas B.J."/>
            <person name="Majoros W.H."/>
            <person name="Farzad M."/>
            <person name="Carlton J.M."/>
            <person name="Smith R.K. Jr."/>
            <person name="Garg J."/>
            <person name="Pearlman R.E."/>
            <person name="Karrer K.M."/>
            <person name="Sun L."/>
            <person name="Manning G."/>
            <person name="Elde N.C."/>
            <person name="Turkewitz A.P."/>
            <person name="Asai D.J."/>
            <person name="Wilkes D.E."/>
            <person name="Wang Y."/>
            <person name="Cai H."/>
            <person name="Collins K."/>
            <person name="Stewart B.A."/>
            <person name="Lee S.R."/>
            <person name="Wilamowska K."/>
            <person name="Weinberg Z."/>
            <person name="Ruzzo W.L."/>
            <person name="Wloga D."/>
            <person name="Gaertig J."/>
            <person name="Frankel J."/>
            <person name="Tsao C.-C."/>
            <person name="Gorovsky M.A."/>
            <person name="Keeling P.J."/>
            <person name="Waller R.F."/>
            <person name="Patron N.J."/>
            <person name="Cherry J.M."/>
            <person name="Stover N.A."/>
            <person name="Krieger C.J."/>
            <person name="del Toro C."/>
            <person name="Ryder H.F."/>
            <person name="Williamson S.C."/>
            <person name="Barbeau R.A."/>
            <person name="Hamilton E.P."/>
            <person name="Orias E."/>
        </authorList>
    </citation>
    <scope>NUCLEOTIDE SEQUENCE [LARGE SCALE GENOMIC DNA]</scope>
    <source>
        <strain evidence="15">SB210</strain>
    </source>
</reference>
<dbReference type="STRING" id="312017.Q24C63"/>
<proteinExistence type="inferred from homology"/>
<dbReference type="PROSITE" id="PS50011">
    <property type="entry name" value="PROTEIN_KINASE_DOM"/>
    <property type="match status" value="1"/>
</dbReference>
<evidence type="ECO:0000259" key="13">
    <source>
        <dbReference type="PROSITE" id="PS50011"/>
    </source>
</evidence>
<dbReference type="SUPFAM" id="SSF56112">
    <property type="entry name" value="Protein kinase-like (PK-like)"/>
    <property type="match status" value="1"/>
</dbReference>
<evidence type="ECO:0000313" key="14">
    <source>
        <dbReference type="EMBL" id="EAS05375.2"/>
    </source>
</evidence>
<dbReference type="KEGG" id="tet:TTHERM_00697080"/>
<dbReference type="PANTHER" id="PTHR48013:SF9">
    <property type="entry name" value="DUAL SPECIFICITY MITOGEN-ACTIVATED PROTEIN KINASE KINASE 5"/>
    <property type="match status" value="1"/>
</dbReference>
<dbReference type="EMBL" id="GG662372">
    <property type="protein sequence ID" value="EAS05375.2"/>
    <property type="molecule type" value="Genomic_DNA"/>
</dbReference>
<comment type="similarity">
    <text evidence="5">Belongs to the protein kinase superfamily. STE Ser/Thr protein kinase family. MAP kinase kinase subfamily.</text>
</comment>
<dbReference type="EC" id="2.7.12.2" evidence="6"/>
<evidence type="ECO:0000256" key="6">
    <source>
        <dbReference type="ARBA" id="ARBA00038999"/>
    </source>
</evidence>
<dbReference type="InterPro" id="IPR008271">
    <property type="entry name" value="Ser/Thr_kinase_AS"/>
</dbReference>
<comment type="catalytic activity">
    <reaction evidence="7">
        <text>L-seryl-[protein] + ATP = O-phospho-L-seryl-[protein] + ADP + H(+)</text>
        <dbReference type="Rhea" id="RHEA:17989"/>
        <dbReference type="Rhea" id="RHEA-COMP:9863"/>
        <dbReference type="Rhea" id="RHEA-COMP:11604"/>
        <dbReference type="ChEBI" id="CHEBI:15378"/>
        <dbReference type="ChEBI" id="CHEBI:29999"/>
        <dbReference type="ChEBI" id="CHEBI:30616"/>
        <dbReference type="ChEBI" id="CHEBI:83421"/>
        <dbReference type="ChEBI" id="CHEBI:456216"/>
        <dbReference type="EC" id="2.7.12.2"/>
    </reaction>
</comment>
<evidence type="ECO:0000256" key="11">
    <source>
        <dbReference type="RuleBase" id="RU000304"/>
    </source>
</evidence>
<evidence type="ECO:0000256" key="5">
    <source>
        <dbReference type="ARBA" id="ARBA00038035"/>
    </source>
</evidence>
<keyword evidence="15" id="KW-1185">Reference proteome</keyword>
<accession>Q24C63</accession>
<dbReference type="InterPro" id="IPR017441">
    <property type="entry name" value="Protein_kinase_ATP_BS"/>
</dbReference>
<dbReference type="InterPro" id="IPR011009">
    <property type="entry name" value="Kinase-like_dom_sf"/>
</dbReference>
<dbReference type="InParanoid" id="Q24C63"/>
<dbReference type="PROSITE" id="PS00107">
    <property type="entry name" value="PROTEIN_KINASE_ATP"/>
    <property type="match status" value="1"/>
</dbReference>
<feature type="domain" description="Protein kinase" evidence="13">
    <location>
        <begin position="135"/>
        <end position="387"/>
    </location>
</feature>
<evidence type="ECO:0000256" key="4">
    <source>
        <dbReference type="ARBA" id="ARBA00022840"/>
    </source>
</evidence>
<dbReference type="Gene3D" id="1.10.510.10">
    <property type="entry name" value="Transferase(Phosphotransferase) domain 1"/>
    <property type="match status" value="1"/>
</dbReference>
<keyword evidence="2 10" id="KW-0547">Nucleotide-binding</keyword>
<evidence type="ECO:0000256" key="2">
    <source>
        <dbReference type="ARBA" id="ARBA00022741"/>
    </source>
</evidence>
<keyword evidence="4 10" id="KW-0067">ATP-binding</keyword>
<dbReference type="GO" id="GO:0004708">
    <property type="term" value="F:MAP kinase kinase activity"/>
    <property type="evidence" value="ECO:0007669"/>
    <property type="project" value="UniProtKB-EC"/>
</dbReference>
<evidence type="ECO:0000256" key="10">
    <source>
        <dbReference type="PROSITE-ProRule" id="PRU10141"/>
    </source>
</evidence>
<keyword evidence="12" id="KW-0175">Coiled coil</keyword>
<protein>
    <recommendedName>
        <fullName evidence="6">mitogen-activated protein kinase kinase</fullName>
        <ecNumber evidence="6">2.7.12.2</ecNumber>
    </recommendedName>
</protein>
<dbReference type="GO" id="GO:0005524">
    <property type="term" value="F:ATP binding"/>
    <property type="evidence" value="ECO:0007669"/>
    <property type="project" value="UniProtKB-UniRule"/>
</dbReference>
<sequence length="407" mass="46348">MSVLQKKKTLEGLQLSVSQQKIEDVMSVEGSFIGDNFVLDQKGMSIQGSYQQYDTQHSHMSVEEELNLEECQRQFNNLELKTDKDGFKIPLTKKQVQEQQDKIKEQKKIEKQQQNILQNQQYDLQQLCTIQISEVKCIQLLGSGSSGTVQRGIHEKTGLELALKYINLHTDDQFKKQINLELNTLIHCNSEHIIKCYGACFDQGKITIALEYMDMGTLGDLVKKFSRIPEVIIGIITHQVLKGLEYLHKTMKVIHRDIKPSNLLVNSSGIVKIADFGVSGKINHTLSTKNSWVGTVQYMSPERLQGNNYSSDTDLWALGITILELALGKMPFQGMGYWELINSITQGNIPQLPDEYSDELRDLLNILLQKESGNRSNATDLLNHPFVQDYVDIEPSYFVKWIQKGNH</sequence>
<evidence type="ECO:0000256" key="3">
    <source>
        <dbReference type="ARBA" id="ARBA00022777"/>
    </source>
</evidence>
<dbReference type="Pfam" id="PF00069">
    <property type="entry name" value="Pkinase"/>
    <property type="match status" value="1"/>
</dbReference>
<dbReference type="HOGENOM" id="CLU_000288_63_23_1"/>
<feature type="binding site" evidence="10">
    <location>
        <position position="164"/>
    </location>
    <ligand>
        <name>ATP</name>
        <dbReference type="ChEBI" id="CHEBI:30616"/>
    </ligand>
</feature>
<dbReference type="PROSITE" id="PS00108">
    <property type="entry name" value="PROTEIN_KINASE_ST"/>
    <property type="match status" value="1"/>
</dbReference>
<keyword evidence="1" id="KW-0808">Transferase</keyword>